<protein>
    <recommendedName>
        <fullName evidence="1">Copper-binding protein MbnP-like domain-containing protein</fullName>
    </recommendedName>
</protein>
<reference evidence="3" key="1">
    <citation type="journal article" date="2019" name="Int. J. Syst. Evol. Microbiol.">
        <title>The Global Catalogue of Microorganisms (GCM) 10K type strain sequencing project: providing services to taxonomists for standard genome sequencing and annotation.</title>
        <authorList>
            <consortium name="The Broad Institute Genomics Platform"/>
            <consortium name="The Broad Institute Genome Sequencing Center for Infectious Disease"/>
            <person name="Wu L."/>
            <person name="Ma J."/>
        </authorList>
    </citation>
    <scope>NUCLEOTIDE SEQUENCE [LARGE SCALE GENOMIC DNA]</scope>
    <source>
        <strain evidence="3">CGMCC 1.15407</strain>
    </source>
</reference>
<dbReference type="InterPro" id="IPR046863">
    <property type="entry name" value="MbnP-like_dom"/>
</dbReference>
<evidence type="ECO:0000313" key="3">
    <source>
        <dbReference type="Proteomes" id="UP000647339"/>
    </source>
</evidence>
<dbReference type="RefSeq" id="WP_137404266.1">
    <property type="nucleotide sequence ID" value="NZ_BMIU01000023.1"/>
</dbReference>
<sequence length="266" mass="29603">MKNTINIITALLLTIGGLASCTNDTDEALKVESQSTLSLQLDHTFGNEAFELEQAFTAENGSTIIFNELRYWISNVELIHENGTKYRVPESYYLVQHMKEQLVQDTFVLPDSVRETIILKNIPEGSYTGINFAVGIDPEYNDDLTRTAGELNALQNMAYSSWMWFTSYIFSKTKGTVGEGEEAMEFSFETGSNDCFRTVSLNLSSPITVSSDGINTLSVKNDVKVLFADIAFDDELMSGSKYVIGATTPDLMMRLSNNYQAAFSVE</sequence>
<evidence type="ECO:0000313" key="2">
    <source>
        <dbReference type="EMBL" id="GGF45517.1"/>
    </source>
</evidence>
<dbReference type="Pfam" id="PF20243">
    <property type="entry name" value="MbnP"/>
    <property type="match status" value="1"/>
</dbReference>
<organism evidence="2 3">
    <name type="scientific">Echinicola rosea</name>
    <dbReference type="NCBI Taxonomy" id="1807691"/>
    <lineage>
        <taxon>Bacteria</taxon>
        <taxon>Pseudomonadati</taxon>
        <taxon>Bacteroidota</taxon>
        <taxon>Cytophagia</taxon>
        <taxon>Cytophagales</taxon>
        <taxon>Cyclobacteriaceae</taxon>
        <taxon>Echinicola</taxon>
    </lineage>
</organism>
<gene>
    <name evidence="2" type="ORF">GCM10011339_37500</name>
</gene>
<accession>A0ABQ1VBE3</accession>
<comment type="caution">
    <text evidence="2">The sequence shown here is derived from an EMBL/GenBank/DDBJ whole genome shotgun (WGS) entry which is preliminary data.</text>
</comment>
<dbReference type="Proteomes" id="UP000647339">
    <property type="component" value="Unassembled WGS sequence"/>
</dbReference>
<evidence type="ECO:0000259" key="1">
    <source>
        <dbReference type="Pfam" id="PF20243"/>
    </source>
</evidence>
<feature type="domain" description="Copper-binding protein MbnP-like" evidence="1">
    <location>
        <begin position="35"/>
        <end position="235"/>
    </location>
</feature>
<keyword evidence="3" id="KW-1185">Reference proteome</keyword>
<dbReference type="EMBL" id="BMIU01000023">
    <property type="protein sequence ID" value="GGF45517.1"/>
    <property type="molecule type" value="Genomic_DNA"/>
</dbReference>
<name>A0ABQ1VBE3_9BACT</name>
<proteinExistence type="predicted"/>
<dbReference type="PROSITE" id="PS51257">
    <property type="entry name" value="PROKAR_LIPOPROTEIN"/>
    <property type="match status" value="1"/>
</dbReference>